<protein>
    <submittedName>
        <fullName evidence="1">Uncharacterized protein</fullName>
    </submittedName>
</protein>
<keyword evidence="2" id="KW-1185">Reference proteome</keyword>
<dbReference type="EMBL" id="MU275927">
    <property type="protein sequence ID" value="KAI0046393.1"/>
    <property type="molecule type" value="Genomic_DNA"/>
</dbReference>
<accession>A0ACB8RQM8</accession>
<comment type="caution">
    <text evidence="1">The sequence shown here is derived from an EMBL/GenBank/DDBJ whole genome shotgun (WGS) entry which is preliminary data.</text>
</comment>
<proteinExistence type="predicted"/>
<gene>
    <name evidence="1" type="ORF">FA95DRAFT_1395833</name>
</gene>
<sequence>MEAISSTLNGEKNGRLPRSSGYPNLGIMNRLPDGCGAVGWGDDDGFGAGLQLLKEEEDESDADEQHTANPTRESRIRGLEKLIEAVLPPRWPMQIEGDGLAVGRGSGEANSVIYGSSSALNVPQEGENITEHDVGGSPSWNSAAIPMDTQQLDHPYRSGQQRDHTHEADQQYSEAEPEHYLMHWGGADQGDGHENRKEGGGIMRVGGWRATVWPASPPPSSPPATVFNSASPFNGLEESYR</sequence>
<evidence type="ECO:0000313" key="2">
    <source>
        <dbReference type="Proteomes" id="UP000814033"/>
    </source>
</evidence>
<dbReference type="Proteomes" id="UP000814033">
    <property type="component" value="Unassembled WGS sequence"/>
</dbReference>
<evidence type="ECO:0000313" key="1">
    <source>
        <dbReference type="EMBL" id="KAI0046393.1"/>
    </source>
</evidence>
<name>A0ACB8RQM8_9AGAM</name>
<reference evidence="1" key="1">
    <citation type="submission" date="2021-02" db="EMBL/GenBank/DDBJ databases">
        <authorList>
            <consortium name="DOE Joint Genome Institute"/>
            <person name="Ahrendt S."/>
            <person name="Looney B.P."/>
            <person name="Miyauchi S."/>
            <person name="Morin E."/>
            <person name="Drula E."/>
            <person name="Courty P.E."/>
            <person name="Chicoki N."/>
            <person name="Fauchery L."/>
            <person name="Kohler A."/>
            <person name="Kuo A."/>
            <person name="Labutti K."/>
            <person name="Pangilinan J."/>
            <person name="Lipzen A."/>
            <person name="Riley R."/>
            <person name="Andreopoulos W."/>
            <person name="He G."/>
            <person name="Johnson J."/>
            <person name="Barry K.W."/>
            <person name="Grigoriev I.V."/>
            <person name="Nagy L."/>
            <person name="Hibbett D."/>
            <person name="Henrissat B."/>
            <person name="Matheny P.B."/>
            <person name="Labbe J."/>
            <person name="Martin F."/>
        </authorList>
    </citation>
    <scope>NUCLEOTIDE SEQUENCE</scope>
    <source>
        <strain evidence="1">FP105234-sp</strain>
    </source>
</reference>
<reference evidence="1" key="2">
    <citation type="journal article" date="2022" name="New Phytol.">
        <title>Evolutionary transition to the ectomycorrhizal habit in the genomes of a hyperdiverse lineage of mushroom-forming fungi.</title>
        <authorList>
            <person name="Looney B."/>
            <person name="Miyauchi S."/>
            <person name="Morin E."/>
            <person name="Drula E."/>
            <person name="Courty P.E."/>
            <person name="Kohler A."/>
            <person name="Kuo A."/>
            <person name="LaButti K."/>
            <person name="Pangilinan J."/>
            <person name="Lipzen A."/>
            <person name="Riley R."/>
            <person name="Andreopoulos W."/>
            <person name="He G."/>
            <person name="Johnson J."/>
            <person name="Nolan M."/>
            <person name="Tritt A."/>
            <person name="Barry K.W."/>
            <person name="Grigoriev I.V."/>
            <person name="Nagy L.G."/>
            <person name="Hibbett D."/>
            <person name="Henrissat B."/>
            <person name="Matheny P.B."/>
            <person name="Labbe J."/>
            <person name="Martin F.M."/>
        </authorList>
    </citation>
    <scope>NUCLEOTIDE SEQUENCE</scope>
    <source>
        <strain evidence="1">FP105234-sp</strain>
    </source>
</reference>
<organism evidence="1 2">
    <name type="scientific">Auriscalpium vulgare</name>
    <dbReference type="NCBI Taxonomy" id="40419"/>
    <lineage>
        <taxon>Eukaryota</taxon>
        <taxon>Fungi</taxon>
        <taxon>Dikarya</taxon>
        <taxon>Basidiomycota</taxon>
        <taxon>Agaricomycotina</taxon>
        <taxon>Agaricomycetes</taxon>
        <taxon>Russulales</taxon>
        <taxon>Auriscalpiaceae</taxon>
        <taxon>Auriscalpium</taxon>
    </lineage>
</organism>